<feature type="transmembrane region" description="Helical" evidence="1">
    <location>
        <begin position="71"/>
        <end position="89"/>
    </location>
</feature>
<feature type="transmembrane region" description="Helical" evidence="1">
    <location>
        <begin position="101"/>
        <end position="121"/>
    </location>
</feature>
<organism evidence="2 3">
    <name type="scientific">Mycobacterium ostraviense</name>
    <dbReference type="NCBI Taxonomy" id="2738409"/>
    <lineage>
        <taxon>Bacteria</taxon>
        <taxon>Bacillati</taxon>
        <taxon>Actinomycetota</taxon>
        <taxon>Actinomycetes</taxon>
        <taxon>Mycobacteriales</taxon>
        <taxon>Mycobacteriaceae</taxon>
        <taxon>Mycobacterium</taxon>
    </lineage>
</organism>
<accession>A0A162E861</accession>
<keyword evidence="1" id="KW-1133">Transmembrane helix</keyword>
<comment type="caution">
    <text evidence="2">The sequence shown here is derived from an EMBL/GenBank/DDBJ whole genome shotgun (WGS) entry which is preliminary data.</text>
</comment>
<feature type="transmembrane region" description="Helical" evidence="1">
    <location>
        <begin position="26"/>
        <end position="51"/>
    </location>
</feature>
<evidence type="ECO:0000256" key="1">
    <source>
        <dbReference type="SAM" id="Phobius"/>
    </source>
</evidence>
<name>A0A162E861_9MYCO</name>
<dbReference type="Proteomes" id="UP000077342">
    <property type="component" value="Unassembled WGS sequence"/>
</dbReference>
<gene>
    <name evidence="2" type="ORF">A4G28_21320</name>
</gene>
<reference evidence="3" key="1">
    <citation type="submission" date="2016-04" db="EMBL/GenBank/DDBJ databases">
        <authorList>
            <person name="Strapagiel D."/>
            <person name="Borowka P."/>
            <person name="Marciniak B."/>
            <person name="Bakula Z."/>
            <person name="Van Ingen J."/>
            <person name="Safianowska A."/>
            <person name="Dziadek J."/>
            <person name="Jagielski T."/>
        </authorList>
    </citation>
    <scope>NUCLEOTIDE SEQUENCE [LARGE SCALE GENOMIC DNA]</scope>
    <source>
        <strain evidence="3">1010001458</strain>
    </source>
</reference>
<evidence type="ECO:0000313" key="3">
    <source>
        <dbReference type="Proteomes" id="UP000077342"/>
    </source>
</evidence>
<protein>
    <submittedName>
        <fullName evidence="2">Uncharacterized protein</fullName>
    </submittedName>
</protein>
<dbReference type="AlphaFoldDB" id="A0A162E861"/>
<keyword evidence="1" id="KW-0472">Membrane</keyword>
<keyword evidence="1" id="KW-0812">Transmembrane</keyword>
<evidence type="ECO:0000313" key="2">
    <source>
        <dbReference type="EMBL" id="KZS67248.1"/>
    </source>
</evidence>
<proteinExistence type="predicted"/>
<sequence>MSTDDAATANAAVSSRRSPAHRALDVTIAILLLAVHALLFVATMLVLGMLVMGTDPCGGQPCGDPAWVDRAIRLGLWAGIAIFVADLVVTVSRLARRTVAFFVPIVGCVAQLALGGAAAAMESLAGPV</sequence>
<keyword evidence="3" id="KW-1185">Reference proteome</keyword>
<dbReference type="RefSeq" id="WP_075509446.1">
    <property type="nucleotide sequence ID" value="NZ_CP089224.1"/>
</dbReference>
<dbReference type="EMBL" id="LWCI01000033">
    <property type="protein sequence ID" value="KZS67248.1"/>
    <property type="molecule type" value="Genomic_DNA"/>
</dbReference>